<evidence type="ECO:0000256" key="1">
    <source>
        <dbReference type="ARBA" id="ARBA00007274"/>
    </source>
</evidence>
<dbReference type="HOGENOM" id="CLU_081811_0_1_4"/>
<evidence type="ECO:0000313" key="8">
    <source>
        <dbReference type="Proteomes" id="UP000001977"/>
    </source>
</evidence>
<dbReference type="KEGG" id="bav:BAV3081"/>
<feature type="binding site" evidence="5">
    <location>
        <position position="142"/>
    </location>
    <ligand>
        <name>acetyl-CoA</name>
        <dbReference type="ChEBI" id="CHEBI:57288"/>
    </ligand>
</feature>
<dbReference type="InterPro" id="IPR020019">
    <property type="entry name" value="AcTrfase_PglD-like"/>
</dbReference>
<dbReference type="InterPro" id="IPR041561">
    <property type="entry name" value="PglD_N"/>
</dbReference>
<dbReference type="SUPFAM" id="SSF51161">
    <property type="entry name" value="Trimeric LpxA-like enzymes"/>
    <property type="match status" value="1"/>
</dbReference>
<dbReference type="InterPro" id="IPR050179">
    <property type="entry name" value="Trans_hexapeptide_repeat"/>
</dbReference>
<keyword evidence="8" id="KW-1185">Reference proteome</keyword>
<dbReference type="PANTHER" id="PTHR43300:SF7">
    <property type="entry name" value="UDP-N-ACETYLBACILLOSAMINE N-ACETYLTRANSFERASE"/>
    <property type="match status" value="1"/>
</dbReference>
<name>Q2KUG9_BORA1</name>
<dbReference type="InterPro" id="IPR018357">
    <property type="entry name" value="Hexapep_transf_CS"/>
</dbReference>
<reference evidence="7 8" key="1">
    <citation type="journal article" date="2006" name="J. Bacteriol.">
        <title>Comparison of the genome sequence of the poultry pathogen Bordetella avium with those of B. bronchiseptica, B. pertussis, and B. parapertussis reveals extensive diversity in surface structures associated with host interaction.</title>
        <authorList>
            <person name="Sebaihia M."/>
            <person name="Preston A."/>
            <person name="Maskell D.J."/>
            <person name="Kuzmiak H."/>
            <person name="Connell T.D."/>
            <person name="King N.D."/>
            <person name="Orndorff P.E."/>
            <person name="Miyamoto D.M."/>
            <person name="Thomson N.R."/>
            <person name="Harris D."/>
            <person name="Goble A."/>
            <person name="Lord A."/>
            <person name="Murphy L."/>
            <person name="Quail M.A."/>
            <person name="Rutter S."/>
            <person name="Squares R."/>
            <person name="Squares S."/>
            <person name="Woodward J."/>
            <person name="Parkhill J."/>
            <person name="Temple L.M."/>
        </authorList>
    </citation>
    <scope>NUCLEOTIDE SEQUENCE [LARGE SCALE GENOMIC DNA]</scope>
    <source>
        <strain evidence="7 8">197N</strain>
    </source>
</reference>
<evidence type="ECO:0000259" key="6">
    <source>
        <dbReference type="Pfam" id="PF17836"/>
    </source>
</evidence>
<dbReference type="PROSITE" id="PS00101">
    <property type="entry name" value="HEXAPEP_TRANSFERASES"/>
    <property type="match status" value="1"/>
</dbReference>
<feature type="domain" description="PglD N-terminal" evidence="6">
    <location>
        <begin position="4"/>
        <end position="80"/>
    </location>
</feature>
<protein>
    <submittedName>
        <fullName evidence="7">Glycosyl transferase</fullName>
    </submittedName>
</protein>
<dbReference type="InterPro" id="IPR011004">
    <property type="entry name" value="Trimer_LpxA-like_sf"/>
</dbReference>
<dbReference type="RefSeq" id="WP_012418719.1">
    <property type="nucleotide sequence ID" value="NC_010645.1"/>
</dbReference>
<dbReference type="Pfam" id="PF17836">
    <property type="entry name" value="PglD_N"/>
    <property type="match status" value="1"/>
</dbReference>
<accession>Q2KUG9</accession>
<dbReference type="GO" id="GO:0016740">
    <property type="term" value="F:transferase activity"/>
    <property type="evidence" value="ECO:0007669"/>
    <property type="project" value="UniProtKB-KW"/>
</dbReference>
<keyword evidence="3" id="KW-0677">Repeat</keyword>
<dbReference type="OrthoDB" id="272049at2"/>
<evidence type="ECO:0000256" key="3">
    <source>
        <dbReference type="ARBA" id="ARBA00022737"/>
    </source>
</evidence>
<feature type="active site" description="Proton acceptor" evidence="4">
    <location>
        <position position="133"/>
    </location>
</feature>
<dbReference type="PANTHER" id="PTHR43300">
    <property type="entry name" value="ACETYLTRANSFERASE"/>
    <property type="match status" value="1"/>
</dbReference>
<dbReference type="GeneID" id="92933661"/>
<sequence>MTIRLCLLGAGGYGREVLDCLLNDSRFEVAGFVDDSPAFRGNEVAGVPVLGGVDDVPLLPDVLFLASVGSPALRRKMTQSLLARGANFARVLCGYIGSRSQIGASLIHPGAVLSVDCQVADYVSISFGAVLGHDTVVGDYTHIGWGAFIAGNCHIGEGVLIEPSVCIARGLHIGSGAHIGLGSVVLRDVPEGATVLGNPGRVVR</sequence>
<dbReference type="STRING" id="360910.BAV3081"/>
<dbReference type="Gene3D" id="2.160.10.10">
    <property type="entry name" value="Hexapeptide repeat proteins"/>
    <property type="match status" value="1"/>
</dbReference>
<dbReference type="eggNOG" id="COG1045">
    <property type="taxonomic scope" value="Bacteria"/>
</dbReference>
<evidence type="ECO:0000256" key="5">
    <source>
        <dbReference type="PIRSR" id="PIRSR620019-2"/>
    </source>
</evidence>
<dbReference type="CDD" id="cd03360">
    <property type="entry name" value="LbH_AT_putative"/>
    <property type="match status" value="1"/>
</dbReference>
<evidence type="ECO:0000256" key="2">
    <source>
        <dbReference type="ARBA" id="ARBA00022679"/>
    </source>
</evidence>
<gene>
    <name evidence="7" type="ordered locus">BAV3081</name>
</gene>
<proteinExistence type="inferred from homology"/>
<dbReference type="EMBL" id="AM167904">
    <property type="protein sequence ID" value="CAJ50691.1"/>
    <property type="molecule type" value="Genomic_DNA"/>
</dbReference>
<comment type="similarity">
    <text evidence="1">Belongs to the transferase hexapeptide repeat family.</text>
</comment>
<dbReference type="AlphaFoldDB" id="Q2KUG9"/>
<organism evidence="7 8">
    <name type="scientific">Bordetella avium (strain 197N)</name>
    <dbReference type="NCBI Taxonomy" id="360910"/>
    <lineage>
        <taxon>Bacteria</taxon>
        <taxon>Pseudomonadati</taxon>
        <taxon>Pseudomonadota</taxon>
        <taxon>Betaproteobacteria</taxon>
        <taxon>Burkholderiales</taxon>
        <taxon>Alcaligenaceae</taxon>
        <taxon>Bordetella</taxon>
    </lineage>
</organism>
<keyword evidence="2 7" id="KW-0808">Transferase</keyword>
<dbReference type="Gene3D" id="3.40.50.20">
    <property type="match status" value="1"/>
</dbReference>
<evidence type="ECO:0000256" key="4">
    <source>
        <dbReference type="PIRSR" id="PIRSR620019-1"/>
    </source>
</evidence>
<dbReference type="NCBIfam" id="TIGR03570">
    <property type="entry name" value="NeuD_NnaD"/>
    <property type="match status" value="1"/>
</dbReference>
<dbReference type="Proteomes" id="UP000001977">
    <property type="component" value="Chromosome"/>
</dbReference>
<evidence type="ECO:0000313" key="7">
    <source>
        <dbReference type="EMBL" id="CAJ50691.1"/>
    </source>
</evidence>
<feature type="binding site" evidence="5">
    <location>
        <position position="69"/>
    </location>
    <ligand>
        <name>substrate</name>
    </ligand>
</feature>
<feature type="site" description="Increases basicity of active site His" evidence="4">
    <location>
        <position position="134"/>
    </location>
</feature>